<feature type="domain" description="HSF-type DNA-binding" evidence="6">
    <location>
        <begin position="21"/>
        <end position="116"/>
    </location>
</feature>
<dbReference type="EMBL" id="JAODUO010001838">
    <property type="protein sequence ID" value="KAK2157942.1"/>
    <property type="molecule type" value="Genomic_DNA"/>
</dbReference>
<evidence type="ECO:0000256" key="5">
    <source>
        <dbReference type="RuleBase" id="RU004020"/>
    </source>
</evidence>
<proteinExistence type="inferred from homology"/>
<sequence>MTYHLERTFSLPTNIKMEFDRKIRFPEKLLEAMEDPSPILHWSSDGKAIVANEKLFEEKIMKRYPGLVQISSFLNFRRQLREYGFDWAVMQSGEFHFSHPCFLRDRPELIRGVATKRKSFGGGHSLSTTAMSVTSSDGGIRGRCRTRAVSRLVNTSRSAPTQIEVVGIKGRRDDRGLSDCTPVKIIKLAMGNVAASNDGDGASPGTLDAWSLCSTPPRMHGLTGMPVNSGGSGTYPGTRVYATRYNTRIRELRDRTPETMSSSIAPNDDDPTHAFAATTLASPRCNNWWTYCAPWGPGEEAHETLPETGATTGANGPVTDQNSFADGCRCLATQRHPSAADIPVYFYDDDKPANLAQLVNNDDWQFGLDGQPRATPVDGSMSDWDCHEMKYYYAL</sequence>
<comment type="subcellular location">
    <subcellularLocation>
        <location evidence="1">Nucleus</location>
    </subcellularLocation>
</comment>
<dbReference type="SUPFAM" id="SSF46785">
    <property type="entry name" value="Winged helix' DNA-binding domain"/>
    <property type="match status" value="1"/>
</dbReference>
<dbReference type="SMART" id="SM00415">
    <property type="entry name" value="HSF"/>
    <property type="match status" value="1"/>
</dbReference>
<dbReference type="GO" id="GO:0043565">
    <property type="term" value="F:sequence-specific DNA binding"/>
    <property type="evidence" value="ECO:0007669"/>
    <property type="project" value="InterPro"/>
</dbReference>
<dbReference type="GO" id="GO:0003700">
    <property type="term" value="F:DNA-binding transcription factor activity"/>
    <property type="evidence" value="ECO:0007669"/>
    <property type="project" value="InterPro"/>
</dbReference>
<dbReference type="InterPro" id="IPR000232">
    <property type="entry name" value="HSF_DNA-bd"/>
</dbReference>
<evidence type="ECO:0000256" key="3">
    <source>
        <dbReference type="ARBA" id="ARBA00023125"/>
    </source>
</evidence>
<evidence type="ECO:0000256" key="4">
    <source>
        <dbReference type="ARBA" id="ARBA00023242"/>
    </source>
</evidence>
<keyword evidence="4" id="KW-0539">Nucleus</keyword>
<dbReference type="InterPro" id="IPR036388">
    <property type="entry name" value="WH-like_DNA-bd_sf"/>
</dbReference>
<dbReference type="GO" id="GO:0005634">
    <property type="term" value="C:nucleus"/>
    <property type="evidence" value="ECO:0007669"/>
    <property type="project" value="UniProtKB-SubCell"/>
</dbReference>
<evidence type="ECO:0000313" key="8">
    <source>
        <dbReference type="Proteomes" id="UP001209878"/>
    </source>
</evidence>
<dbReference type="AlphaFoldDB" id="A0AAD9N5L7"/>
<dbReference type="Gene3D" id="1.10.10.10">
    <property type="entry name" value="Winged helix-like DNA-binding domain superfamily/Winged helix DNA-binding domain"/>
    <property type="match status" value="1"/>
</dbReference>
<comment type="similarity">
    <text evidence="2 5">Belongs to the HSF family.</text>
</comment>
<keyword evidence="8" id="KW-1185">Reference proteome</keyword>
<dbReference type="Pfam" id="PF00447">
    <property type="entry name" value="HSF_DNA-bind"/>
    <property type="match status" value="1"/>
</dbReference>
<evidence type="ECO:0000256" key="2">
    <source>
        <dbReference type="ARBA" id="ARBA00006403"/>
    </source>
</evidence>
<keyword evidence="3" id="KW-0238">DNA-binding</keyword>
<reference evidence="7" key="1">
    <citation type="journal article" date="2023" name="Mol. Biol. Evol.">
        <title>Third-Generation Sequencing Reveals the Adaptive Role of the Epigenome in Three Deep-Sea Polychaetes.</title>
        <authorList>
            <person name="Perez M."/>
            <person name="Aroh O."/>
            <person name="Sun Y."/>
            <person name="Lan Y."/>
            <person name="Juniper S.K."/>
            <person name="Young C.R."/>
            <person name="Angers B."/>
            <person name="Qian P.Y."/>
        </authorList>
    </citation>
    <scope>NUCLEOTIDE SEQUENCE</scope>
    <source>
        <strain evidence="7">R07B-5</strain>
    </source>
</reference>
<accession>A0AAD9N5L7</accession>
<evidence type="ECO:0000256" key="1">
    <source>
        <dbReference type="ARBA" id="ARBA00004123"/>
    </source>
</evidence>
<comment type="caution">
    <text evidence="7">The sequence shown here is derived from an EMBL/GenBank/DDBJ whole genome shotgun (WGS) entry which is preliminary data.</text>
</comment>
<evidence type="ECO:0000313" key="7">
    <source>
        <dbReference type="EMBL" id="KAK2157942.1"/>
    </source>
</evidence>
<dbReference type="PANTHER" id="PTHR10015:SF465">
    <property type="entry name" value="HSF-TYPE DNA-BINDING DOMAIN-CONTAINING PROTEIN"/>
    <property type="match status" value="1"/>
</dbReference>
<evidence type="ECO:0000259" key="6">
    <source>
        <dbReference type="SMART" id="SM00415"/>
    </source>
</evidence>
<dbReference type="Proteomes" id="UP001209878">
    <property type="component" value="Unassembled WGS sequence"/>
</dbReference>
<dbReference type="PANTHER" id="PTHR10015">
    <property type="entry name" value="HEAT SHOCK TRANSCRIPTION FACTOR"/>
    <property type="match status" value="1"/>
</dbReference>
<organism evidence="7 8">
    <name type="scientific">Ridgeia piscesae</name>
    <name type="common">Tubeworm</name>
    <dbReference type="NCBI Taxonomy" id="27915"/>
    <lineage>
        <taxon>Eukaryota</taxon>
        <taxon>Metazoa</taxon>
        <taxon>Spiralia</taxon>
        <taxon>Lophotrochozoa</taxon>
        <taxon>Annelida</taxon>
        <taxon>Polychaeta</taxon>
        <taxon>Sedentaria</taxon>
        <taxon>Canalipalpata</taxon>
        <taxon>Sabellida</taxon>
        <taxon>Siboglinidae</taxon>
        <taxon>Ridgeia</taxon>
    </lineage>
</organism>
<protein>
    <recommendedName>
        <fullName evidence="6">HSF-type DNA-binding domain-containing protein</fullName>
    </recommendedName>
</protein>
<dbReference type="InterPro" id="IPR036390">
    <property type="entry name" value="WH_DNA-bd_sf"/>
</dbReference>
<gene>
    <name evidence="7" type="ORF">NP493_1839g00017</name>
</gene>
<name>A0AAD9N5L7_RIDPI</name>